<protein>
    <recommendedName>
        <fullName evidence="10">NAD(P)(+)--arginine ADP-ribosyltransferase</fullName>
        <ecNumber evidence="10">2.4.2.31</ecNumber>
    </recommendedName>
    <alternativeName>
        <fullName evidence="10">Mono(ADP-ribosyl)transferase</fullName>
    </alternativeName>
</protein>
<evidence type="ECO:0000313" key="11">
    <source>
        <dbReference type="EMBL" id="CAF4339582.1"/>
    </source>
</evidence>
<gene>
    <name evidence="11" type="ORF">OTI717_LOCUS43203</name>
</gene>
<keyword evidence="4" id="KW-0800">Toxin</keyword>
<evidence type="ECO:0000256" key="3">
    <source>
        <dbReference type="ARBA" id="ARBA00022525"/>
    </source>
</evidence>
<dbReference type="AlphaFoldDB" id="A0A820KAE5"/>
<dbReference type="GO" id="GO:0003950">
    <property type="term" value="F:NAD+ poly-ADP-ribosyltransferase activity"/>
    <property type="evidence" value="ECO:0007669"/>
    <property type="project" value="TreeGrafter"/>
</dbReference>
<feature type="non-terminal residue" evidence="11">
    <location>
        <position position="153"/>
    </location>
</feature>
<evidence type="ECO:0000256" key="7">
    <source>
        <dbReference type="ARBA" id="ARBA00022695"/>
    </source>
</evidence>
<dbReference type="Proteomes" id="UP000663823">
    <property type="component" value="Unassembled WGS sequence"/>
</dbReference>
<organism evidence="11 12">
    <name type="scientific">Rotaria sordida</name>
    <dbReference type="NCBI Taxonomy" id="392033"/>
    <lineage>
        <taxon>Eukaryota</taxon>
        <taxon>Metazoa</taxon>
        <taxon>Spiralia</taxon>
        <taxon>Gnathifera</taxon>
        <taxon>Rotifera</taxon>
        <taxon>Eurotatoria</taxon>
        <taxon>Bdelloidea</taxon>
        <taxon>Philodinida</taxon>
        <taxon>Philodinidae</taxon>
        <taxon>Rotaria</taxon>
    </lineage>
</organism>
<keyword evidence="8" id="KW-0843">Virulence</keyword>
<dbReference type="GO" id="GO:0005576">
    <property type="term" value="C:extracellular region"/>
    <property type="evidence" value="ECO:0007669"/>
    <property type="project" value="UniProtKB-SubCell"/>
</dbReference>
<dbReference type="GO" id="GO:0016779">
    <property type="term" value="F:nucleotidyltransferase activity"/>
    <property type="evidence" value="ECO:0007669"/>
    <property type="project" value="UniProtKB-KW"/>
</dbReference>
<dbReference type="PANTHER" id="PTHR10339">
    <property type="entry name" value="ADP-RIBOSYLTRANSFERASE"/>
    <property type="match status" value="1"/>
</dbReference>
<feature type="non-terminal residue" evidence="11">
    <location>
        <position position="1"/>
    </location>
</feature>
<evidence type="ECO:0000256" key="5">
    <source>
        <dbReference type="ARBA" id="ARBA00022676"/>
    </source>
</evidence>
<keyword evidence="7" id="KW-0548">Nucleotidyltransferase</keyword>
<keyword evidence="10" id="KW-0521">NADP</keyword>
<dbReference type="InterPro" id="IPR050999">
    <property type="entry name" value="ADP-ribosyltransferase_ARG"/>
</dbReference>
<comment type="similarity">
    <text evidence="2 10">Belongs to the Arg-specific ADP-ribosyltransferase family.</text>
</comment>
<comment type="caution">
    <text evidence="11">The sequence shown here is derived from an EMBL/GenBank/DDBJ whole genome shotgun (WGS) entry which is preliminary data.</text>
</comment>
<evidence type="ECO:0000313" key="12">
    <source>
        <dbReference type="Proteomes" id="UP000663823"/>
    </source>
</evidence>
<dbReference type="Gene3D" id="3.90.176.10">
    <property type="entry name" value="Toxin ADP-ribosyltransferase, Chain A, domain 1"/>
    <property type="match status" value="1"/>
</dbReference>
<keyword evidence="5 10" id="KW-0328">Glycosyltransferase</keyword>
<dbReference type="PANTHER" id="PTHR10339:SF25">
    <property type="entry name" value="SECRETED EXOENZYME S"/>
    <property type="match status" value="1"/>
</dbReference>
<dbReference type="InterPro" id="IPR000768">
    <property type="entry name" value="ART"/>
</dbReference>
<evidence type="ECO:0000256" key="4">
    <source>
        <dbReference type="ARBA" id="ARBA00022656"/>
    </source>
</evidence>
<evidence type="ECO:0000256" key="8">
    <source>
        <dbReference type="ARBA" id="ARBA00023026"/>
    </source>
</evidence>
<dbReference type="GO" id="GO:0106274">
    <property type="term" value="F:NAD+-protein-arginine ADP-ribosyltransferase activity"/>
    <property type="evidence" value="ECO:0007669"/>
    <property type="project" value="UniProtKB-EC"/>
</dbReference>
<evidence type="ECO:0000256" key="2">
    <source>
        <dbReference type="ARBA" id="ARBA00009558"/>
    </source>
</evidence>
<reference evidence="11" key="1">
    <citation type="submission" date="2021-02" db="EMBL/GenBank/DDBJ databases">
        <authorList>
            <person name="Nowell W R."/>
        </authorList>
    </citation>
    <scope>NUCLEOTIDE SEQUENCE</scope>
</reference>
<comment type="subcellular location">
    <subcellularLocation>
        <location evidence="1">Secreted</location>
    </subcellularLocation>
</comment>
<evidence type="ECO:0000256" key="10">
    <source>
        <dbReference type="RuleBase" id="RU361228"/>
    </source>
</evidence>
<dbReference type="EMBL" id="CAJOAX010059903">
    <property type="protein sequence ID" value="CAF4339582.1"/>
    <property type="molecule type" value="Genomic_DNA"/>
</dbReference>
<dbReference type="EC" id="2.4.2.31" evidence="10"/>
<keyword evidence="6 10" id="KW-0808">Transferase</keyword>
<dbReference type="Pfam" id="PF01129">
    <property type="entry name" value="ART"/>
    <property type="match status" value="1"/>
</dbReference>
<evidence type="ECO:0000256" key="9">
    <source>
        <dbReference type="ARBA" id="ARBA00047597"/>
    </source>
</evidence>
<sequence>VQDYAYMAKEKCKKPEDGLTQDESASIMLYSMGWEPLEQCLYFALNAALRSADRQNLDPWYLYLKLIQTALSRLQSQHRFVYRGVKTDLSDRYRKGEKIVWWGFSSCTISIDVLQSELFLGKTETRTMFTIECNSGKDIRNHSFFPHEDEILL</sequence>
<dbReference type="SUPFAM" id="SSF56399">
    <property type="entry name" value="ADP-ribosylation"/>
    <property type="match status" value="1"/>
</dbReference>
<keyword evidence="10" id="KW-0520">NAD</keyword>
<comment type="catalytic activity">
    <reaction evidence="9 10">
        <text>L-arginyl-[protein] + NAD(+) = N(omega)-(ADP-D-ribosyl)-L-arginyl-[protein] + nicotinamide + H(+)</text>
        <dbReference type="Rhea" id="RHEA:19149"/>
        <dbReference type="Rhea" id="RHEA-COMP:10532"/>
        <dbReference type="Rhea" id="RHEA-COMP:15087"/>
        <dbReference type="ChEBI" id="CHEBI:15378"/>
        <dbReference type="ChEBI" id="CHEBI:17154"/>
        <dbReference type="ChEBI" id="CHEBI:29965"/>
        <dbReference type="ChEBI" id="CHEBI:57540"/>
        <dbReference type="ChEBI" id="CHEBI:142554"/>
        <dbReference type="EC" id="2.4.2.31"/>
    </reaction>
</comment>
<dbReference type="PROSITE" id="PS51996">
    <property type="entry name" value="TR_MART"/>
    <property type="match status" value="1"/>
</dbReference>
<accession>A0A820KAE5</accession>
<name>A0A820KAE5_9BILA</name>
<proteinExistence type="inferred from homology"/>
<evidence type="ECO:0000256" key="6">
    <source>
        <dbReference type="ARBA" id="ARBA00022679"/>
    </source>
</evidence>
<evidence type="ECO:0000256" key="1">
    <source>
        <dbReference type="ARBA" id="ARBA00004613"/>
    </source>
</evidence>
<keyword evidence="3" id="KW-0964">Secreted</keyword>
<dbReference type="GO" id="GO:0090729">
    <property type="term" value="F:toxin activity"/>
    <property type="evidence" value="ECO:0007669"/>
    <property type="project" value="UniProtKB-KW"/>
</dbReference>